<feature type="domain" description="Cupin type-2" evidence="1">
    <location>
        <begin position="27"/>
        <end position="75"/>
    </location>
</feature>
<dbReference type="AlphaFoldDB" id="A0AAC9FFE8"/>
<dbReference type="Proteomes" id="UP000076088">
    <property type="component" value="Chromosome"/>
</dbReference>
<name>A0AAC9FFE8_SPHMC</name>
<proteinExistence type="predicted"/>
<gene>
    <name evidence="2" type="ORF">ATM17_09550</name>
</gene>
<reference evidence="2 3" key="2">
    <citation type="journal article" date="2016" name="Genome Announc.">
        <title>Complete Genome Sequence of Sphingopyxis macrogoltabida Strain 203N (NBRC 111659), a Polyethylene Glycol Degrader.</title>
        <authorList>
            <person name="Ohtsubo Y."/>
            <person name="Nonoyama S."/>
            <person name="Nagata Y."/>
            <person name="Numata M."/>
            <person name="Tsuchikane K."/>
            <person name="Hosoyama A."/>
            <person name="Yamazoe A."/>
            <person name="Tsuda M."/>
            <person name="Fujita N."/>
            <person name="Kawai F."/>
        </authorList>
    </citation>
    <scope>NUCLEOTIDE SEQUENCE [LARGE SCALE GENOMIC DNA]</scope>
    <source>
        <strain evidence="2 3">203N</strain>
    </source>
</reference>
<dbReference type="InterPro" id="IPR014710">
    <property type="entry name" value="RmlC-like_jellyroll"/>
</dbReference>
<dbReference type="InterPro" id="IPR013096">
    <property type="entry name" value="Cupin_2"/>
</dbReference>
<keyword evidence="3" id="KW-1185">Reference proteome</keyword>
<accession>A0AAC9FFE8</accession>
<evidence type="ECO:0000313" key="3">
    <source>
        <dbReference type="Proteomes" id="UP000076088"/>
    </source>
</evidence>
<evidence type="ECO:0000259" key="1">
    <source>
        <dbReference type="Pfam" id="PF07883"/>
    </source>
</evidence>
<dbReference type="Gene3D" id="2.60.120.10">
    <property type="entry name" value="Jelly Rolls"/>
    <property type="match status" value="1"/>
</dbReference>
<reference evidence="3" key="1">
    <citation type="submission" date="2015-11" db="EMBL/GenBank/DDBJ databases">
        <title>Complete genome sequence of a polyethylene-glycol degrader Sphingopyxis macrogoltabida 203N (NBRC 111659).</title>
        <authorList>
            <person name="Yoshiyuki O."/>
            <person name="Shouta N."/>
            <person name="Nagata Y."/>
            <person name="Numata M."/>
            <person name="Tsuchikane K."/>
            <person name="Hosoyama A."/>
            <person name="Yamazoe A."/>
            <person name="Tsuda M."/>
            <person name="Fujita N."/>
            <person name="Kawai F."/>
        </authorList>
    </citation>
    <scope>NUCLEOTIDE SEQUENCE [LARGE SCALE GENOMIC DNA]</scope>
    <source>
        <strain evidence="3">203N</strain>
    </source>
</reference>
<organism evidence="2 3">
    <name type="scientific">Sphingopyxis macrogoltabida</name>
    <name type="common">Sphingomonas macrogoltabidus</name>
    <dbReference type="NCBI Taxonomy" id="33050"/>
    <lineage>
        <taxon>Bacteria</taxon>
        <taxon>Pseudomonadati</taxon>
        <taxon>Pseudomonadota</taxon>
        <taxon>Alphaproteobacteria</taxon>
        <taxon>Sphingomonadales</taxon>
        <taxon>Sphingomonadaceae</taxon>
        <taxon>Sphingopyxis</taxon>
    </lineage>
</organism>
<evidence type="ECO:0000313" key="2">
    <source>
        <dbReference type="EMBL" id="AMU89281.1"/>
    </source>
</evidence>
<dbReference type="InterPro" id="IPR011051">
    <property type="entry name" value="RmlC_Cupin_sf"/>
</dbReference>
<protein>
    <recommendedName>
        <fullName evidence="1">Cupin type-2 domain-containing protein</fullName>
    </recommendedName>
</protein>
<dbReference type="EMBL" id="CP013344">
    <property type="protein sequence ID" value="AMU89281.1"/>
    <property type="molecule type" value="Genomic_DNA"/>
</dbReference>
<sequence>MPTSEGERSVLALKRGTLDVRLSVPVPPNRQTPHEQDELYAVICGAGVLIHGGERTAFAAGDLLFVAAGVEHHYADFSDDLALWRIFYGKAGGEG</sequence>
<dbReference type="SUPFAM" id="SSF51182">
    <property type="entry name" value="RmlC-like cupins"/>
    <property type="match status" value="1"/>
</dbReference>
<dbReference type="Pfam" id="PF07883">
    <property type="entry name" value="Cupin_2"/>
    <property type="match status" value="1"/>
</dbReference>